<dbReference type="SUPFAM" id="SSF88697">
    <property type="entry name" value="PUA domain-like"/>
    <property type="match status" value="1"/>
</dbReference>
<comment type="caution">
    <text evidence="1">The sequence shown here is derived from an EMBL/GenBank/DDBJ whole genome shotgun (WGS) entry which is preliminary data.</text>
</comment>
<dbReference type="RefSeq" id="WP_380204304.1">
    <property type="nucleotide sequence ID" value="NZ_JBHTEK010000001.1"/>
</dbReference>
<dbReference type="EMBL" id="JBHTEK010000001">
    <property type="protein sequence ID" value="MFC7668758.1"/>
    <property type="molecule type" value="Genomic_DNA"/>
</dbReference>
<evidence type="ECO:0000313" key="2">
    <source>
        <dbReference type="Proteomes" id="UP001596513"/>
    </source>
</evidence>
<evidence type="ECO:0008006" key="3">
    <source>
        <dbReference type="Google" id="ProtNLM"/>
    </source>
</evidence>
<dbReference type="InterPro" id="IPR015947">
    <property type="entry name" value="PUA-like_sf"/>
</dbReference>
<reference evidence="2" key="1">
    <citation type="journal article" date="2019" name="Int. J. Syst. Evol. Microbiol.">
        <title>The Global Catalogue of Microorganisms (GCM) 10K type strain sequencing project: providing services to taxonomists for standard genome sequencing and annotation.</title>
        <authorList>
            <consortium name="The Broad Institute Genomics Platform"/>
            <consortium name="The Broad Institute Genome Sequencing Center for Infectious Disease"/>
            <person name="Wu L."/>
            <person name="Ma J."/>
        </authorList>
    </citation>
    <scope>NUCLEOTIDE SEQUENCE [LARGE SCALE GENOMIC DNA]</scope>
    <source>
        <strain evidence="2">JCM 19635</strain>
    </source>
</reference>
<dbReference type="Gene3D" id="2.30.130.40">
    <property type="entry name" value="LON domain-like"/>
    <property type="match status" value="1"/>
</dbReference>
<sequence length="52" mass="6123">MSRMLPLFPLNLVVFPGEKLNLHIFEPRYRRWCASASSRTSRSVFRPTSTIR</sequence>
<organism evidence="1 2">
    <name type="scientific">Hymenobacter humi</name>
    <dbReference type="NCBI Taxonomy" id="1411620"/>
    <lineage>
        <taxon>Bacteria</taxon>
        <taxon>Pseudomonadati</taxon>
        <taxon>Bacteroidota</taxon>
        <taxon>Cytophagia</taxon>
        <taxon>Cytophagales</taxon>
        <taxon>Hymenobacteraceae</taxon>
        <taxon>Hymenobacter</taxon>
    </lineage>
</organism>
<keyword evidence="2" id="KW-1185">Reference proteome</keyword>
<dbReference type="Proteomes" id="UP001596513">
    <property type="component" value="Unassembled WGS sequence"/>
</dbReference>
<proteinExistence type="predicted"/>
<protein>
    <recommendedName>
        <fullName evidence="3">Lon N-terminal domain-containing protein</fullName>
    </recommendedName>
</protein>
<dbReference type="InterPro" id="IPR046336">
    <property type="entry name" value="Lon_prtase_N_sf"/>
</dbReference>
<name>A0ABW2U5K6_9BACT</name>
<accession>A0ABW2U5K6</accession>
<evidence type="ECO:0000313" key="1">
    <source>
        <dbReference type="EMBL" id="MFC7668758.1"/>
    </source>
</evidence>
<gene>
    <name evidence="1" type="ORF">ACFQT0_16325</name>
</gene>